<dbReference type="EMBL" id="LNZH02000214">
    <property type="protein sequence ID" value="OCB84791.1"/>
    <property type="molecule type" value="Genomic_DNA"/>
</dbReference>
<evidence type="ECO:0000256" key="1">
    <source>
        <dbReference type="ARBA" id="ARBA00001947"/>
    </source>
</evidence>
<dbReference type="GO" id="GO:0008235">
    <property type="term" value="F:metalloexopeptidase activity"/>
    <property type="evidence" value="ECO:0007669"/>
    <property type="project" value="InterPro"/>
</dbReference>
<comment type="similarity">
    <text evidence="4 15">Belongs to the peptidase M28 family.</text>
</comment>
<feature type="domain" description="Peptidase M28" evidence="17">
    <location>
        <begin position="121"/>
        <end position="293"/>
    </location>
</feature>
<keyword evidence="9 15" id="KW-0378">Hydrolase</keyword>
<keyword evidence="10 15" id="KW-0862">Zinc</keyword>
<dbReference type="InterPro" id="IPR053975">
    <property type="entry name" value="PFF1_C"/>
</dbReference>
<dbReference type="GO" id="GO:0046872">
    <property type="term" value="F:metal ion binding"/>
    <property type="evidence" value="ECO:0007669"/>
    <property type="project" value="UniProtKB-KW"/>
</dbReference>
<feature type="transmembrane region" description="Helical" evidence="16">
    <location>
        <begin position="407"/>
        <end position="434"/>
    </location>
</feature>
<feature type="transmembrane region" description="Helical" evidence="16">
    <location>
        <begin position="619"/>
        <end position="640"/>
    </location>
</feature>
<feature type="transmembrane region" description="Helical" evidence="16">
    <location>
        <begin position="472"/>
        <end position="498"/>
    </location>
</feature>
<evidence type="ECO:0000256" key="11">
    <source>
        <dbReference type="ARBA" id="ARBA00022989"/>
    </source>
</evidence>
<evidence type="ECO:0000259" key="19">
    <source>
        <dbReference type="Pfam" id="PF22251"/>
    </source>
</evidence>
<evidence type="ECO:0000256" key="8">
    <source>
        <dbReference type="ARBA" id="ARBA00022723"/>
    </source>
</evidence>
<keyword evidence="7 16" id="KW-0812">Transmembrane</keyword>
<dbReference type="PANTHER" id="PTHR12147">
    <property type="entry name" value="METALLOPEPTIDASE M28 FAMILY MEMBER"/>
    <property type="match status" value="1"/>
</dbReference>
<evidence type="ECO:0000256" key="9">
    <source>
        <dbReference type="ARBA" id="ARBA00022801"/>
    </source>
</evidence>
<feature type="domain" description="Vacuolar membrane protease transmembrane" evidence="19">
    <location>
        <begin position="385"/>
        <end position="530"/>
    </location>
</feature>
<comment type="caution">
    <text evidence="20">The sequence shown here is derived from an EMBL/GenBank/DDBJ whole genome shotgun (WGS) entry which is preliminary data.</text>
</comment>
<feature type="transmembrane region" description="Helical" evidence="16">
    <location>
        <begin position="551"/>
        <end position="580"/>
    </location>
</feature>
<dbReference type="Pfam" id="PF22251">
    <property type="entry name" value="PFF1_TM"/>
    <property type="match status" value="1"/>
</dbReference>
<evidence type="ECO:0000256" key="14">
    <source>
        <dbReference type="ARBA" id="ARBA00023180"/>
    </source>
</evidence>
<evidence type="ECO:0000313" key="20">
    <source>
        <dbReference type="EMBL" id="OCB84791.1"/>
    </source>
</evidence>
<keyword evidence="13 16" id="KW-0472">Membrane</keyword>
<evidence type="ECO:0000256" key="12">
    <source>
        <dbReference type="ARBA" id="ARBA00023049"/>
    </source>
</evidence>
<feature type="transmembrane region" description="Helical" evidence="16">
    <location>
        <begin position="12"/>
        <end position="36"/>
    </location>
</feature>
<dbReference type="InterPro" id="IPR048024">
    <property type="entry name" value="Fxna-like_M28_dom"/>
</dbReference>
<keyword evidence="14" id="KW-0325">Glycoprotein</keyword>
<organism evidence="20 21">
    <name type="scientific">Sanghuangporus baumii</name>
    <name type="common">Phellinus baumii</name>
    <dbReference type="NCBI Taxonomy" id="108892"/>
    <lineage>
        <taxon>Eukaryota</taxon>
        <taxon>Fungi</taxon>
        <taxon>Dikarya</taxon>
        <taxon>Basidiomycota</taxon>
        <taxon>Agaricomycotina</taxon>
        <taxon>Agaricomycetes</taxon>
        <taxon>Hymenochaetales</taxon>
        <taxon>Hymenochaetaceae</taxon>
        <taxon>Sanghuangporus</taxon>
    </lineage>
</organism>
<dbReference type="AlphaFoldDB" id="A0A9Q5HRR5"/>
<evidence type="ECO:0000313" key="21">
    <source>
        <dbReference type="Proteomes" id="UP000757232"/>
    </source>
</evidence>
<keyword evidence="21" id="KW-1185">Reference proteome</keyword>
<evidence type="ECO:0000256" key="6">
    <source>
        <dbReference type="ARBA" id="ARBA00022670"/>
    </source>
</evidence>
<reference evidence="20" key="1">
    <citation type="submission" date="2016-06" db="EMBL/GenBank/DDBJ databases">
        <title>Draft Genome sequence of the fungus Inonotus baumii.</title>
        <authorList>
            <person name="Zhu H."/>
            <person name="Lin W."/>
        </authorList>
    </citation>
    <scope>NUCLEOTIDE SEQUENCE</scope>
    <source>
        <strain evidence="20">821</strain>
    </source>
</reference>
<feature type="domain" description="Vacuolar membrane protease C-terminal" evidence="18">
    <location>
        <begin position="647"/>
        <end position="848"/>
    </location>
</feature>
<comment type="subcellular location">
    <subcellularLocation>
        <location evidence="3">Vacuole membrane</location>
        <topology evidence="3">Multi-pass membrane protein</topology>
    </subcellularLocation>
</comment>
<proteinExistence type="inferred from homology"/>
<dbReference type="InterPro" id="IPR007484">
    <property type="entry name" value="Peptidase_M28"/>
</dbReference>
<gene>
    <name evidence="20" type="ORF">A7U60_g8316</name>
</gene>
<dbReference type="Gene3D" id="3.40.630.10">
    <property type="entry name" value="Zn peptidases"/>
    <property type="match status" value="1"/>
</dbReference>
<dbReference type="SUPFAM" id="SSF53187">
    <property type="entry name" value="Zn-dependent exopeptidases"/>
    <property type="match status" value="1"/>
</dbReference>
<evidence type="ECO:0000256" key="16">
    <source>
        <dbReference type="SAM" id="Phobius"/>
    </source>
</evidence>
<keyword evidence="8 15" id="KW-0479">Metal-binding</keyword>
<sequence length="856" mass="93940">MGIRDRIASVLAFKTLPVTTVTLVIYAAIYIAIAVLDDLPSVPPPKRQLGLNIDTAYDDLHKIAGLPHPYNSHQNDIVRDYILGRVQDAAEYSPFTTVDNDLVSNATFGNTDIAAYFEGLNVLVKVDGTQPELDGVLFSAHFDSVSTAPGATDDGMGTATLLSLVDYFSKHQPKRTVVFNINDGEEDGLYGAHAFLEHPWFNLTSDFINLEGAGAGGRPLLLRSTSTRIAQSWTNVKHPHAAVISADAFNRGVVRSGTDYTVYTKAGRGGIDFSFYRQRSKYHTKEDSIPSIGGKAALWNMMESTLLAGLALANDEGSGSGSKGTPVYFDLFGEAIVVTSLKTFYIIDIALLAVGPLVVAALTFIAYKQKKLYWSPRGWGRTFAAIIVGGGLTISLGMIFVRVNPFIVYSSAIVVFASLLTLSLLSTYIVLELFSYFLPVPQQKSMSLIEVYIFWWILLVIATVYAGRSHIAGLYFVTFFHAGVLAALLVDFIEHFTLPSAPRRSSRRAIAAMNNEEEEAGGAEESNERTPLLAQNGRAIKKSDIDEGNVIGLWLVQYLLIVPFPVILVTQVAVMLLNALNQTLVDGSPVRTVYLAVSLLSILSFVPLLPFVHKLHRTVPYVLVVVLAATILYNVFAFPFSENSPFKVFFQQSIDLDSGENAVRLTGAEPWLSRRIVLELPSSWDAKDPCGLRDELRYLMPSCVWPGLEPHVSASSPSEWLSVNSSETAPGIGTLSISGLESRACRVYFDKPIRTVSVQGSSGAIQEEFPLSEDGIREVRLWSRTWERTFNVSVAWDVESGEDKDSQNLTGRVACEWSEDAALPALQEVVNFLPKWARVTKRTDGLLEGYKKFSLG</sequence>
<feature type="transmembrane region" description="Helical" evidence="16">
    <location>
        <begin position="446"/>
        <end position="466"/>
    </location>
</feature>
<dbReference type="InterPro" id="IPR045175">
    <property type="entry name" value="M28_fam"/>
</dbReference>
<evidence type="ECO:0000259" key="18">
    <source>
        <dbReference type="Pfam" id="PF22250"/>
    </source>
</evidence>
<dbReference type="Pfam" id="PF22250">
    <property type="entry name" value="PFF1_C"/>
    <property type="match status" value="1"/>
</dbReference>
<dbReference type="Proteomes" id="UP000757232">
    <property type="component" value="Unassembled WGS sequence"/>
</dbReference>
<feature type="transmembrane region" description="Helical" evidence="16">
    <location>
        <begin position="592"/>
        <end position="612"/>
    </location>
</feature>
<keyword evidence="12" id="KW-0482">Metalloprotease</keyword>
<feature type="transmembrane region" description="Helical" evidence="16">
    <location>
        <begin position="379"/>
        <end position="401"/>
    </location>
</feature>
<evidence type="ECO:0000256" key="5">
    <source>
        <dbReference type="ARBA" id="ARBA00022554"/>
    </source>
</evidence>
<keyword evidence="5" id="KW-0926">Vacuole</keyword>
<accession>A0A9Q5HRR5</accession>
<evidence type="ECO:0000256" key="3">
    <source>
        <dbReference type="ARBA" id="ARBA00004128"/>
    </source>
</evidence>
<keyword evidence="6 15" id="KW-0645">Protease</keyword>
<dbReference type="OrthoDB" id="76293at2759"/>
<dbReference type="InterPro" id="IPR053976">
    <property type="entry name" value="PFF1_TM"/>
</dbReference>
<evidence type="ECO:0000259" key="17">
    <source>
        <dbReference type="Pfam" id="PF04389"/>
    </source>
</evidence>
<evidence type="ECO:0000256" key="15">
    <source>
        <dbReference type="RuleBase" id="RU361240"/>
    </source>
</evidence>
<protein>
    <recommendedName>
        <fullName evidence="15">Peptide hydrolase</fullName>
        <ecNumber evidence="15">3.4.-.-</ecNumber>
    </recommendedName>
</protein>
<dbReference type="PANTHER" id="PTHR12147:SF58">
    <property type="entry name" value="VACUOLAR MEMBRANE PROTEASE"/>
    <property type="match status" value="1"/>
</dbReference>
<dbReference type="Pfam" id="PF04389">
    <property type="entry name" value="Peptidase_M28"/>
    <property type="match status" value="1"/>
</dbReference>
<keyword evidence="11 16" id="KW-1133">Transmembrane helix</keyword>
<comment type="cofactor">
    <cofactor evidence="1">
        <name>Zn(2+)</name>
        <dbReference type="ChEBI" id="CHEBI:29105"/>
    </cofactor>
</comment>
<dbReference type="EC" id="3.4.-.-" evidence="15"/>
<dbReference type="GO" id="GO:0006508">
    <property type="term" value="P:proteolysis"/>
    <property type="evidence" value="ECO:0007669"/>
    <property type="project" value="UniProtKB-KW"/>
</dbReference>
<evidence type="ECO:0000256" key="2">
    <source>
        <dbReference type="ARBA" id="ARBA00003273"/>
    </source>
</evidence>
<name>A0A9Q5HRR5_SANBA</name>
<evidence type="ECO:0000256" key="13">
    <source>
        <dbReference type="ARBA" id="ARBA00023136"/>
    </source>
</evidence>
<feature type="transmembrane region" description="Helical" evidence="16">
    <location>
        <begin position="344"/>
        <end position="367"/>
    </location>
</feature>
<comment type="function">
    <text evidence="2">May be involved in vacuolar sorting and osmoregulation.</text>
</comment>
<evidence type="ECO:0000256" key="10">
    <source>
        <dbReference type="ARBA" id="ARBA00022833"/>
    </source>
</evidence>
<dbReference type="CDD" id="cd03875">
    <property type="entry name" value="M28_Fxna_like"/>
    <property type="match status" value="1"/>
</dbReference>
<evidence type="ECO:0000256" key="7">
    <source>
        <dbReference type="ARBA" id="ARBA00022692"/>
    </source>
</evidence>
<dbReference type="GO" id="GO:0005774">
    <property type="term" value="C:vacuolar membrane"/>
    <property type="evidence" value="ECO:0007669"/>
    <property type="project" value="UniProtKB-SubCell"/>
</dbReference>
<evidence type="ECO:0000256" key="4">
    <source>
        <dbReference type="ARBA" id="ARBA00010918"/>
    </source>
</evidence>